<feature type="transmembrane region" description="Helical" evidence="2">
    <location>
        <begin position="63"/>
        <end position="86"/>
    </location>
</feature>
<keyword evidence="2" id="KW-0472">Membrane</keyword>
<dbReference type="EMBL" id="NIDE01000005">
    <property type="protein sequence ID" value="OWK41857.1"/>
    <property type="molecule type" value="Genomic_DNA"/>
</dbReference>
<comment type="caution">
    <text evidence="3">The sequence shown here is derived from an EMBL/GenBank/DDBJ whole genome shotgun (WGS) entry which is preliminary data.</text>
</comment>
<feature type="transmembrane region" description="Helical" evidence="2">
    <location>
        <begin position="125"/>
        <end position="147"/>
    </location>
</feature>
<dbReference type="Proteomes" id="UP000214646">
    <property type="component" value="Unassembled WGS sequence"/>
</dbReference>
<evidence type="ECO:0000313" key="3">
    <source>
        <dbReference type="EMBL" id="OWK41857.1"/>
    </source>
</evidence>
<evidence type="ECO:0000256" key="2">
    <source>
        <dbReference type="SAM" id="Phobius"/>
    </source>
</evidence>
<accession>A0A225E0H6</accession>
<evidence type="ECO:0000313" key="4">
    <source>
        <dbReference type="Proteomes" id="UP000214646"/>
    </source>
</evidence>
<name>A0A225E0H6_9BACT</name>
<keyword evidence="2" id="KW-1133">Transmembrane helix</keyword>
<feature type="transmembrane region" description="Helical" evidence="2">
    <location>
        <begin position="93"/>
        <end position="113"/>
    </location>
</feature>
<gene>
    <name evidence="3" type="ORF">FRUB_03935</name>
</gene>
<keyword evidence="2" id="KW-0812">Transmembrane</keyword>
<evidence type="ECO:0000256" key="1">
    <source>
        <dbReference type="SAM" id="MobiDB-lite"/>
    </source>
</evidence>
<reference evidence="4" key="1">
    <citation type="submission" date="2017-06" db="EMBL/GenBank/DDBJ databases">
        <title>Genome analysis of Fimbriiglobus ruber SP5, the first member of the order Planctomycetales with confirmed chitinolytic capability.</title>
        <authorList>
            <person name="Ravin N.V."/>
            <person name="Rakitin A.L."/>
            <person name="Ivanova A.A."/>
            <person name="Beletsky A.V."/>
            <person name="Kulichevskaya I.S."/>
            <person name="Mardanov A.V."/>
            <person name="Dedysh S.N."/>
        </authorList>
    </citation>
    <scope>NUCLEOTIDE SEQUENCE [LARGE SCALE GENOMIC DNA]</scope>
    <source>
        <strain evidence="4">SP5</strain>
    </source>
</reference>
<protein>
    <submittedName>
        <fullName evidence="3">Uncharacterized protein</fullName>
    </submittedName>
</protein>
<dbReference type="RefSeq" id="WP_202973974.1">
    <property type="nucleotide sequence ID" value="NZ_NIDE01000005.1"/>
</dbReference>
<dbReference type="AlphaFoldDB" id="A0A225E0H6"/>
<feature type="region of interest" description="Disordered" evidence="1">
    <location>
        <begin position="161"/>
        <end position="186"/>
    </location>
</feature>
<keyword evidence="4" id="KW-1185">Reference proteome</keyword>
<organism evidence="3 4">
    <name type="scientific">Fimbriiglobus ruber</name>
    <dbReference type="NCBI Taxonomy" id="1908690"/>
    <lineage>
        <taxon>Bacteria</taxon>
        <taxon>Pseudomonadati</taxon>
        <taxon>Planctomycetota</taxon>
        <taxon>Planctomycetia</taxon>
        <taxon>Gemmatales</taxon>
        <taxon>Gemmataceae</taxon>
        <taxon>Fimbriiglobus</taxon>
    </lineage>
</organism>
<feature type="transmembrane region" description="Helical" evidence="2">
    <location>
        <begin position="12"/>
        <end position="43"/>
    </location>
</feature>
<proteinExistence type="predicted"/>
<sequence length="186" mass="19817">MRSSQWLKRVSYFVFLLAASWCVMTVVHEAGHIVCGWAGGGMLRDADLAPWHLPHSSFDPDPYPLATVWGGPVLGALVPVAAAALIRRGWMSFIAYFCVLANGSYLATAWVSGERYLDTPKLLEHGAHPVTVGVYCVSTIAVGYLGFRRQCIHVLSAKEPGSDLQKGAQPTAAADTAQSGGGRGCA</sequence>